<name>A0A419SMN6_9BACL</name>
<dbReference type="EMBL" id="MCHY01000006">
    <property type="protein sequence ID" value="RKD25545.1"/>
    <property type="molecule type" value="Genomic_DNA"/>
</dbReference>
<comment type="caution">
    <text evidence="1">The sequence shown here is derived from an EMBL/GenBank/DDBJ whole genome shotgun (WGS) entry which is preliminary data.</text>
</comment>
<proteinExistence type="predicted"/>
<sequence length="516" mass="58654">MPRKIGVFLLLLCFLAGCGLERPPLKIQSSPPTESGKKVIMMIVDSLLAEPLRTLMDQNKLPAFSFLKENGVYIDKMISSFPTMSVNIDSTLLTGAYADKHHIPGLRWYDVHAQRMVSYGDGPKSVMKLGAKQVLTDSLYRLNNEHLSQKEQTIHEELSKKGYSTASVNALVYRGDTKQTLHVPTPFEDIQTMAPAYFVLGSFHHYLTMNPKDQFLKYYGINDQMSVEHIIQLLDHNQLPHFTLAYLPDLDHETHKAGRNPTDAVIEADRKLQQILNRYPSWQEAIKQHVFIVMGDSGVSKVKEDKTEALIDLEQLLSPLKNVALGEKPTAADSLAIATNERMAYLYLLENQLDETVLLEKLAMEPRIDTVSWKDGEWIEVVQADSQKRMRFRPGNTFTDPFQQRWEIDGDREVLDLRVDTDRHDQRLAYGRYPDGLMHLYSASQSHPGRYMIVTAKPGYELIDADSPYHVGGGAHGSFHEQDVLFPLFIAGTDKKLRTWRIVDLKSFILDVVEGK</sequence>
<dbReference type="PROSITE" id="PS51257">
    <property type="entry name" value="PROKAR_LIPOPROTEIN"/>
    <property type="match status" value="1"/>
</dbReference>
<dbReference type="OrthoDB" id="2381338at2"/>
<dbReference type="Pfam" id="PF01663">
    <property type="entry name" value="Phosphodiest"/>
    <property type="match status" value="1"/>
</dbReference>
<keyword evidence="2" id="KW-1185">Reference proteome</keyword>
<dbReference type="InterPro" id="IPR017850">
    <property type="entry name" value="Alkaline_phosphatase_core_sf"/>
</dbReference>
<evidence type="ECO:0000313" key="2">
    <source>
        <dbReference type="Proteomes" id="UP000284219"/>
    </source>
</evidence>
<dbReference type="GO" id="GO:0016787">
    <property type="term" value="F:hydrolase activity"/>
    <property type="evidence" value="ECO:0007669"/>
    <property type="project" value="UniProtKB-ARBA"/>
</dbReference>
<organism evidence="1 2">
    <name type="scientific">Ammoniphilus oxalaticus</name>
    <dbReference type="NCBI Taxonomy" id="66863"/>
    <lineage>
        <taxon>Bacteria</taxon>
        <taxon>Bacillati</taxon>
        <taxon>Bacillota</taxon>
        <taxon>Bacilli</taxon>
        <taxon>Bacillales</taxon>
        <taxon>Paenibacillaceae</taxon>
        <taxon>Aneurinibacillus group</taxon>
        <taxon>Ammoniphilus</taxon>
    </lineage>
</organism>
<dbReference type="Proteomes" id="UP000284219">
    <property type="component" value="Unassembled WGS sequence"/>
</dbReference>
<protein>
    <recommendedName>
        <fullName evidence="3">Phosphodiesterase</fullName>
    </recommendedName>
</protein>
<dbReference type="AlphaFoldDB" id="A0A419SMN6"/>
<evidence type="ECO:0008006" key="3">
    <source>
        <dbReference type="Google" id="ProtNLM"/>
    </source>
</evidence>
<dbReference type="PANTHER" id="PTHR10151:SF120">
    <property type="entry name" value="BIS(5'-ADENOSYL)-TRIPHOSPHATASE"/>
    <property type="match status" value="1"/>
</dbReference>
<accession>A0A419SMN6</accession>
<evidence type="ECO:0000313" key="1">
    <source>
        <dbReference type="EMBL" id="RKD25545.1"/>
    </source>
</evidence>
<dbReference type="InterPro" id="IPR002591">
    <property type="entry name" value="Phosphodiest/P_Trfase"/>
</dbReference>
<dbReference type="PANTHER" id="PTHR10151">
    <property type="entry name" value="ECTONUCLEOTIDE PYROPHOSPHATASE/PHOSPHODIESTERASE"/>
    <property type="match status" value="1"/>
</dbReference>
<gene>
    <name evidence="1" type="ORF">BEP19_00960</name>
</gene>
<reference evidence="1 2" key="1">
    <citation type="submission" date="2016-08" db="EMBL/GenBank/DDBJ databases">
        <title>Novel Firmicute Genomes.</title>
        <authorList>
            <person name="Poppleton D.I."/>
            <person name="Gribaldo S."/>
        </authorList>
    </citation>
    <scope>NUCLEOTIDE SEQUENCE [LARGE SCALE GENOMIC DNA]</scope>
    <source>
        <strain evidence="1 2">RAOx-1</strain>
    </source>
</reference>
<dbReference type="RefSeq" id="WP_120188214.1">
    <property type="nucleotide sequence ID" value="NZ_MCHY01000006.1"/>
</dbReference>
<dbReference type="Gene3D" id="3.40.720.10">
    <property type="entry name" value="Alkaline Phosphatase, subunit A"/>
    <property type="match status" value="1"/>
</dbReference>
<dbReference type="SUPFAM" id="SSF53649">
    <property type="entry name" value="Alkaline phosphatase-like"/>
    <property type="match status" value="1"/>
</dbReference>